<protein>
    <submittedName>
        <fullName evidence="2">Uncharacterized protein</fullName>
    </submittedName>
</protein>
<reference evidence="2 3" key="1">
    <citation type="submission" date="2018-09" db="EMBL/GenBank/DDBJ databases">
        <title>Genomic investigation of the strawberry pathogen Phytophthora fragariae indicates pathogenicity is determined by transcriptional variation in three key races.</title>
        <authorList>
            <person name="Adams T.M."/>
            <person name="Armitage A.D."/>
            <person name="Sobczyk M.K."/>
            <person name="Bates H.J."/>
            <person name="Dunwell J.M."/>
            <person name="Nellist C.F."/>
            <person name="Harrison R.J."/>
        </authorList>
    </citation>
    <scope>NUCLEOTIDE SEQUENCE [LARGE SCALE GENOMIC DNA]</scope>
    <source>
        <strain evidence="2 3">BC-23</strain>
    </source>
</reference>
<evidence type="ECO:0000313" key="2">
    <source>
        <dbReference type="EMBL" id="KAE9204906.1"/>
    </source>
</evidence>
<comment type="caution">
    <text evidence="2">The sequence shown here is derived from an EMBL/GenBank/DDBJ whole genome shotgun (WGS) entry which is preliminary data.</text>
</comment>
<dbReference type="Proteomes" id="UP000476176">
    <property type="component" value="Unassembled WGS sequence"/>
</dbReference>
<accession>A0A6G0NEL6</accession>
<evidence type="ECO:0000256" key="1">
    <source>
        <dbReference type="SAM" id="MobiDB-lite"/>
    </source>
</evidence>
<feature type="compositionally biased region" description="Basic and acidic residues" evidence="1">
    <location>
        <begin position="39"/>
        <end position="49"/>
    </location>
</feature>
<organism evidence="2 3">
    <name type="scientific">Phytophthora fragariae</name>
    <dbReference type="NCBI Taxonomy" id="53985"/>
    <lineage>
        <taxon>Eukaryota</taxon>
        <taxon>Sar</taxon>
        <taxon>Stramenopiles</taxon>
        <taxon>Oomycota</taxon>
        <taxon>Peronosporomycetes</taxon>
        <taxon>Peronosporales</taxon>
        <taxon>Peronosporaceae</taxon>
        <taxon>Phytophthora</taxon>
    </lineage>
</organism>
<feature type="region of interest" description="Disordered" evidence="1">
    <location>
        <begin position="29"/>
        <end position="57"/>
    </location>
</feature>
<evidence type="ECO:0000313" key="3">
    <source>
        <dbReference type="Proteomes" id="UP000476176"/>
    </source>
</evidence>
<feature type="compositionally biased region" description="Acidic residues" evidence="1">
    <location>
        <begin position="29"/>
        <end position="38"/>
    </location>
</feature>
<name>A0A6G0NEL6_9STRA</name>
<gene>
    <name evidence="2" type="ORF">PF004_g17707</name>
</gene>
<sequence>MNGGFWTILNDAFGGRVGISGDVLLDSTVDDDEEEEEAREAANKEDTGTKPKPPPVAQLATALQGGMEAIAASLGSRSSSEVDFHALTVSLQQQHEETRQFQATQLQQLRDILVERTNQN</sequence>
<proteinExistence type="predicted"/>
<dbReference type="AlphaFoldDB" id="A0A6G0NEL6"/>
<dbReference type="EMBL" id="QXGC01001349">
    <property type="protein sequence ID" value="KAE9204906.1"/>
    <property type="molecule type" value="Genomic_DNA"/>
</dbReference>